<evidence type="ECO:0000313" key="1">
    <source>
        <dbReference type="EMBL" id="EKO15105.1"/>
    </source>
</evidence>
<proteinExistence type="predicted"/>
<evidence type="ECO:0000313" key="2">
    <source>
        <dbReference type="Proteomes" id="UP000006253"/>
    </source>
</evidence>
<sequence>MELNPGNRKVYLRPGATDLRKSINTLSVIVEGKMKKDPYSESVFLFYNRKKDKLKSKRLIKHRLPQFAVNLCKKEFLVL</sequence>
<dbReference type="InterPro" id="IPR008878">
    <property type="entry name" value="Transposase_IS66_Orf2"/>
</dbReference>
<dbReference type="Proteomes" id="UP000006253">
    <property type="component" value="Unassembled WGS sequence"/>
</dbReference>
<comment type="caution">
    <text evidence="1">The sequence shown here is derived from an EMBL/GenBank/DDBJ whole genome shotgun (WGS) entry which is preliminary data.</text>
</comment>
<dbReference type="EMBL" id="AHMY02000050">
    <property type="protein sequence ID" value="EKO15105.1"/>
    <property type="molecule type" value="Genomic_DNA"/>
</dbReference>
<accession>A0A0E2B1I0</accession>
<reference evidence="1 2" key="1">
    <citation type="submission" date="2012-10" db="EMBL/GenBank/DDBJ databases">
        <authorList>
            <person name="Harkins D.M."/>
            <person name="Durkin A.S."/>
            <person name="Brinkac L.M."/>
            <person name="Selengut J.D."/>
            <person name="Sanka R."/>
            <person name="DePew J."/>
            <person name="Purushe J."/>
            <person name="Peacock S.J."/>
            <person name="Thaipadungpanit J."/>
            <person name="Wuthiekanun V.W."/>
            <person name="Day N.P."/>
            <person name="Vinetz J.M."/>
            <person name="Sutton G.G."/>
            <person name="Nelson W.C."/>
            <person name="Fouts D.E."/>
        </authorList>
    </citation>
    <scope>NUCLEOTIDE SEQUENCE [LARGE SCALE GENOMIC DNA]</scope>
    <source>
        <strain evidence="1 2">H1</strain>
    </source>
</reference>
<dbReference type="RefSeq" id="WP_004765928.1">
    <property type="nucleotide sequence ID" value="NZ_AHMY02000050.1"/>
</dbReference>
<dbReference type="AlphaFoldDB" id="A0A0E2B1I0"/>
<name>A0A0E2B1I0_9LEPT</name>
<gene>
    <name evidence="1" type="ORF">LEP1GSC081_4396</name>
</gene>
<organism evidence="1 2">
    <name type="scientific">Leptospira kirschneri str. H1</name>
    <dbReference type="NCBI Taxonomy" id="1049966"/>
    <lineage>
        <taxon>Bacteria</taxon>
        <taxon>Pseudomonadati</taxon>
        <taxon>Spirochaetota</taxon>
        <taxon>Spirochaetia</taxon>
        <taxon>Leptospirales</taxon>
        <taxon>Leptospiraceae</taxon>
        <taxon>Leptospira</taxon>
    </lineage>
</organism>
<protein>
    <submittedName>
        <fullName evidence="1">IS66 family element, Orf2 domain protein</fullName>
    </submittedName>
</protein>
<dbReference type="NCBIfam" id="NF033819">
    <property type="entry name" value="IS66_TnpB"/>
    <property type="match status" value="1"/>
</dbReference>
<dbReference type="Pfam" id="PF05717">
    <property type="entry name" value="TnpB_IS66"/>
    <property type="match status" value="1"/>
</dbReference>